<comment type="subcellular location">
    <subcellularLocation>
        <location evidence="6">Cytoplasm</location>
    </subcellularLocation>
</comment>
<comment type="subunit">
    <text evidence="6">Homodimer.</text>
</comment>
<dbReference type="GO" id="GO:0002130">
    <property type="term" value="P:wobble position ribose methylation"/>
    <property type="evidence" value="ECO:0007669"/>
    <property type="project" value="TreeGrafter"/>
</dbReference>
<dbReference type="OrthoDB" id="9789043at2"/>
<feature type="binding site" evidence="6 7">
    <location>
        <position position="119"/>
    </location>
    <ligand>
        <name>S-adenosyl-L-methionine</name>
        <dbReference type="ChEBI" id="CHEBI:59789"/>
    </ligand>
</feature>
<dbReference type="Gene3D" id="3.40.1280.10">
    <property type="match status" value="1"/>
</dbReference>
<dbReference type="PANTHER" id="PTHR42971">
    <property type="entry name" value="TRNA (CYTIDINE(34)-2'-O)-METHYLTRANSFERASE"/>
    <property type="match status" value="1"/>
</dbReference>
<dbReference type="SUPFAM" id="SSF75217">
    <property type="entry name" value="alpha/beta knot"/>
    <property type="match status" value="1"/>
</dbReference>
<dbReference type="GO" id="GO:0141098">
    <property type="term" value="F:tRNA (cytidine(34)-2'-O)-methyltransferase activity"/>
    <property type="evidence" value="ECO:0007669"/>
    <property type="project" value="RHEA"/>
</dbReference>
<dbReference type="CDD" id="cd18094">
    <property type="entry name" value="SpoU-like_TrmL"/>
    <property type="match status" value="1"/>
</dbReference>
<accession>A0A426RS99</accession>
<dbReference type="PIRSF" id="PIRSF029256">
    <property type="entry name" value="SpoU_TrmH_prd"/>
    <property type="match status" value="1"/>
</dbReference>
<evidence type="ECO:0000256" key="2">
    <source>
        <dbReference type="ARBA" id="ARBA00022603"/>
    </source>
</evidence>
<comment type="similarity">
    <text evidence="6">Belongs to the class IV-like SAM-binding methyltransferase superfamily. RNA methyltransferase TrmH family. TrmL subfamily.</text>
</comment>
<evidence type="ECO:0000256" key="5">
    <source>
        <dbReference type="ARBA" id="ARBA00022694"/>
    </source>
</evidence>
<reference evidence="9 10" key="1">
    <citation type="submission" date="2018-12" db="EMBL/GenBank/DDBJ databases">
        <authorList>
            <person name="Kim S.-J."/>
            <person name="Jung G.-Y."/>
        </authorList>
    </citation>
    <scope>NUCLEOTIDE SEQUENCE [LARGE SCALE GENOMIC DNA]</scope>
    <source>
        <strain evidence="9 10">03SU3-P</strain>
    </source>
</reference>
<protein>
    <recommendedName>
        <fullName evidence="6">tRNA (cytidine(34)-2'-O)-methyltransferase</fullName>
        <ecNumber evidence="6">2.1.1.207</ecNumber>
    </recommendedName>
    <alternativeName>
        <fullName evidence="6">tRNA (cytidine/uridine-2'-O-)-methyltransferase TrmL</fullName>
    </alternativeName>
</protein>
<dbReference type="InterPro" id="IPR016914">
    <property type="entry name" value="TrmL"/>
</dbReference>
<evidence type="ECO:0000256" key="7">
    <source>
        <dbReference type="PIRSR" id="PIRSR029256-1"/>
    </source>
</evidence>
<dbReference type="EMBL" id="RWJI01000001">
    <property type="protein sequence ID" value="RRQ51869.1"/>
    <property type="molecule type" value="Genomic_DNA"/>
</dbReference>
<comment type="catalytic activity">
    <reaction evidence="6">
        <text>cytidine(34) in tRNA + S-adenosyl-L-methionine = 2'-O-methylcytidine(34) in tRNA + S-adenosyl-L-homocysteine + H(+)</text>
        <dbReference type="Rhea" id="RHEA:43084"/>
        <dbReference type="Rhea" id="RHEA-COMP:10331"/>
        <dbReference type="Rhea" id="RHEA-COMP:10332"/>
        <dbReference type="ChEBI" id="CHEBI:15378"/>
        <dbReference type="ChEBI" id="CHEBI:57856"/>
        <dbReference type="ChEBI" id="CHEBI:59789"/>
        <dbReference type="ChEBI" id="CHEBI:74495"/>
        <dbReference type="ChEBI" id="CHEBI:82748"/>
        <dbReference type="EC" id="2.1.1.207"/>
    </reaction>
</comment>
<dbReference type="InterPro" id="IPR029028">
    <property type="entry name" value="Alpha/beta_knot_MTases"/>
</dbReference>
<dbReference type="GO" id="GO:0141102">
    <property type="term" value="F:tRNA (5-carboxymethylaminomethyluridine(34)-2'-O)-methyltransferase activity"/>
    <property type="evidence" value="ECO:0007669"/>
    <property type="project" value="RHEA"/>
</dbReference>
<dbReference type="RefSeq" id="WP_125229885.1">
    <property type="nucleotide sequence ID" value="NZ_RWJI01000001.1"/>
</dbReference>
<comment type="catalytic activity">
    <reaction evidence="6">
        <text>5-carboxymethylaminomethyluridine(34) in tRNA(Leu) + S-adenosyl-L-methionine = 5-carboxymethylaminomethyl-2'-O-methyluridine(34) in tRNA(Leu) + S-adenosyl-L-homocysteine + H(+)</text>
        <dbReference type="Rhea" id="RHEA:43088"/>
        <dbReference type="Rhea" id="RHEA-COMP:10333"/>
        <dbReference type="Rhea" id="RHEA-COMP:10334"/>
        <dbReference type="ChEBI" id="CHEBI:15378"/>
        <dbReference type="ChEBI" id="CHEBI:57856"/>
        <dbReference type="ChEBI" id="CHEBI:59789"/>
        <dbReference type="ChEBI" id="CHEBI:74508"/>
        <dbReference type="ChEBI" id="CHEBI:74511"/>
        <dbReference type="EC" id="2.1.1.207"/>
    </reaction>
</comment>
<name>A0A426RS99_9SPHN</name>
<evidence type="ECO:0000313" key="9">
    <source>
        <dbReference type="EMBL" id="RRQ51869.1"/>
    </source>
</evidence>
<evidence type="ECO:0000259" key="8">
    <source>
        <dbReference type="Pfam" id="PF00588"/>
    </source>
</evidence>
<dbReference type="InterPro" id="IPR029026">
    <property type="entry name" value="tRNA_m1G_MTases_N"/>
</dbReference>
<dbReference type="GO" id="GO:0003723">
    <property type="term" value="F:RNA binding"/>
    <property type="evidence" value="ECO:0007669"/>
    <property type="project" value="InterPro"/>
</dbReference>
<dbReference type="InterPro" id="IPR001537">
    <property type="entry name" value="SpoU_MeTrfase"/>
</dbReference>
<evidence type="ECO:0000256" key="1">
    <source>
        <dbReference type="ARBA" id="ARBA00022490"/>
    </source>
</evidence>
<feature type="binding site" evidence="6 7">
    <location>
        <position position="127"/>
    </location>
    <ligand>
        <name>S-adenosyl-L-methionine</name>
        <dbReference type="ChEBI" id="CHEBI:59789"/>
    </ligand>
</feature>
<comment type="function">
    <text evidence="6">Methylates the ribose at the nucleotide 34 wobble position in the two leucyl isoacceptors tRNA(Leu)(CmAA) and tRNA(Leu)(cmnm5UmAA). Catalyzes the methyl transfer from S-adenosyl-L-methionine to the 2'-OH of the wobble nucleotide.</text>
</comment>
<keyword evidence="10" id="KW-1185">Reference proteome</keyword>
<comment type="caution">
    <text evidence="9">The sequence shown here is derived from an EMBL/GenBank/DDBJ whole genome shotgun (WGS) entry which is preliminary data.</text>
</comment>
<dbReference type="AlphaFoldDB" id="A0A426RS99"/>
<evidence type="ECO:0000256" key="3">
    <source>
        <dbReference type="ARBA" id="ARBA00022679"/>
    </source>
</evidence>
<dbReference type="EC" id="2.1.1.207" evidence="6"/>
<feature type="binding site" evidence="6 7">
    <location>
        <position position="77"/>
    </location>
    <ligand>
        <name>S-adenosyl-L-methionine</name>
        <dbReference type="ChEBI" id="CHEBI:59789"/>
    </ligand>
</feature>
<keyword evidence="1 6" id="KW-0963">Cytoplasm</keyword>
<gene>
    <name evidence="6" type="primary">trmL</name>
    <name evidence="9" type="ORF">D7D48_03025</name>
</gene>
<keyword evidence="4 6" id="KW-0949">S-adenosyl-L-methionine</keyword>
<proteinExistence type="inferred from homology"/>
<dbReference type="Pfam" id="PF00588">
    <property type="entry name" value="SpoU_methylase"/>
    <property type="match status" value="1"/>
</dbReference>
<evidence type="ECO:0000256" key="4">
    <source>
        <dbReference type="ARBA" id="ARBA00022691"/>
    </source>
</evidence>
<dbReference type="GO" id="GO:0005737">
    <property type="term" value="C:cytoplasm"/>
    <property type="evidence" value="ECO:0007669"/>
    <property type="project" value="UniProtKB-SubCell"/>
</dbReference>
<dbReference type="Proteomes" id="UP000268553">
    <property type="component" value="Unassembled WGS sequence"/>
</dbReference>
<feature type="binding site" evidence="6 7">
    <location>
        <position position="99"/>
    </location>
    <ligand>
        <name>S-adenosyl-L-methionine</name>
        <dbReference type="ChEBI" id="CHEBI:59789"/>
    </ligand>
</feature>
<feature type="domain" description="tRNA/rRNA methyltransferase SpoU type" evidence="8">
    <location>
        <begin position="2"/>
        <end position="138"/>
    </location>
</feature>
<evidence type="ECO:0000256" key="6">
    <source>
        <dbReference type="HAMAP-Rule" id="MF_01885"/>
    </source>
</evidence>
<keyword evidence="2 6" id="KW-0489">Methyltransferase</keyword>
<dbReference type="PANTHER" id="PTHR42971:SF1">
    <property type="entry name" value="TRNA (CYTIDINE(34)-2'-O)-METHYLTRANSFERASE"/>
    <property type="match status" value="1"/>
</dbReference>
<dbReference type="HAMAP" id="MF_01885">
    <property type="entry name" value="tRNA_methyltr_TrmL"/>
    <property type="match status" value="1"/>
</dbReference>
<keyword evidence="3 6" id="KW-0808">Transferase</keyword>
<evidence type="ECO:0000313" key="10">
    <source>
        <dbReference type="Proteomes" id="UP000268553"/>
    </source>
</evidence>
<organism evidence="9 10">
    <name type="scientific">Sphingorhabdus wooponensis</name>
    <dbReference type="NCBI Taxonomy" id="940136"/>
    <lineage>
        <taxon>Bacteria</taxon>
        <taxon>Pseudomonadati</taxon>
        <taxon>Pseudomonadota</taxon>
        <taxon>Alphaproteobacteria</taxon>
        <taxon>Sphingomonadales</taxon>
        <taxon>Sphingomonadaceae</taxon>
        <taxon>Sphingorhabdus</taxon>
    </lineage>
</organism>
<keyword evidence="5 6" id="KW-0819">tRNA processing</keyword>
<sequence>MRIALYQPDMAGNVGAVLRTSACFGVICDIIEPCGFAFSERALKRSGMDYMDHVQIQRHADWSAFLETLDGARIVLMSSKASTPLPQFAFRPDDIILMGSESKGAPPEVHARADARVCIPMATGFRSLNISVSAGIALAEGLRQTHSFPRGEK</sequence>